<sequence>MNKYWKWIGIWIILAVMLTGCNSAQPQDPQTDPVKITLNTNPPTPAVGNIELVLELKDPQGQPLTGATVDVSADHTDMSGMTMNGLATEQEDGKYAITADFSMSGNWKVTVYVRKGALDFKKDFELKIP</sequence>
<evidence type="ECO:0000313" key="3">
    <source>
        <dbReference type="EMBL" id="HGS20904.1"/>
    </source>
</evidence>
<keyword evidence="1" id="KW-0732">Signal</keyword>
<evidence type="ECO:0000259" key="2">
    <source>
        <dbReference type="Pfam" id="PF13115"/>
    </source>
</evidence>
<dbReference type="Gene3D" id="2.60.40.10">
    <property type="entry name" value="Immunoglobulins"/>
    <property type="match status" value="1"/>
</dbReference>
<dbReference type="InterPro" id="IPR008964">
    <property type="entry name" value="Invasin/intimin_cell_adhesion"/>
</dbReference>
<dbReference type="PROSITE" id="PS51257">
    <property type="entry name" value="PROKAR_LIPOPROTEIN"/>
    <property type="match status" value="1"/>
</dbReference>
<comment type="caution">
    <text evidence="3">The sequence shown here is derived from an EMBL/GenBank/DDBJ whole genome shotgun (WGS) entry which is preliminary data.</text>
</comment>
<feature type="domain" description="YtkA-like" evidence="2">
    <location>
        <begin position="30"/>
        <end position="111"/>
    </location>
</feature>
<dbReference type="AlphaFoldDB" id="A0A7C4PJD3"/>
<gene>
    <name evidence="3" type="ORF">ENT37_03425</name>
</gene>
<accession>A0A7C4PJD3</accession>
<evidence type="ECO:0000256" key="1">
    <source>
        <dbReference type="SAM" id="SignalP"/>
    </source>
</evidence>
<reference evidence="3" key="1">
    <citation type="journal article" date="2020" name="mSystems">
        <title>Genome- and Community-Level Interaction Insights into Carbon Utilization and Element Cycling Functions of Hydrothermarchaeota in Hydrothermal Sediment.</title>
        <authorList>
            <person name="Zhou Z."/>
            <person name="Liu Y."/>
            <person name="Xu W."/>
            <person name="Pan J."/>
            <person name="Luo Z.H."/>
            <person name="Li M."/>
        </authorList>
    </citation>
    <scope>NUCLEOTIDE SEQUENCE [LARGE SCALE GENOMIC DNA]</scope>
    <source>
        <strain evidence="3">SpSt-573</strain>
    </source>
</reference>
<feature type="chain" id="PRO_5027887639" description="YtkA-like domain-containing protein" evidence="1">
    <location>
        <begin position="25"/>
        <end position="129"/>
    </location>
</feature>
<name>A0A7C4PJD3_9CHLR</name>
<dbReference type="SUPFAM" id="SSF49373">
    <property type="entry name" value="Invasin/intimin cell-adhesion fragments"/>
    <property type="match status" value="1"/>
</dbReference>
<feature type="signal peptide" evidence="1">
    <location>
        <begin position="1"/>
        <end position="24"/>
    </location>
</feature>
<protein>
    <recommendedName>
        <fullName evidence="2">YtkA-like domain-containing protein</fullName>
    </recommendedName>
</protein>
<dbReference type="InterPro" id="IPR032693">
    <property type="entry name" value="YtkA-like_dom"/>
</dbReference>
<dbReference type="InterPro" id="IPR013783">
    <property type="entry name" value="Ig-like_fold"/>
</dbReference>
<organism evidence="3">
    <name type="scientific">Anaerolinea thermolimosa</name>
    <dbReference type="NCBI Taxonomy" id="229919"/>
    <lineage>
        <taxon>Bacteria</taxon>
        <taxon>Bacillati</taxon>
        <taxon>Chloroflexota</taxon>
        <taxon>Anaerolineae</taxon>
        <taxon>Anaerolineales</taxon>
        <taxon>Anaerolineaceae</taxon>
        <taxon>Anaerolinea</taxon>
    </lineage>
</organism>
<dbReference type="Pfam" id="PF13115">
    <property type="entry name" value="YtkA"/>
    <property type="match status" value="1"/>
</dbReference>
<dbReference type="EMBL" id="DSYK01000178">
    <property type="protein sequence ID" value="HGS20904.1"/>
    <property type="molecule type" value="Genomic_DNA"/>
</dbReference>
<proteinExistence type="predicted"/>